<evidence type="ECO:0000313" key="2">
    <source>
        <dbReference type="EMBL" id="PFG20030.1"/>
    </source>
</evidence>
<evidence type="ECO:0000313" key="3">
    <source>
        <dbReference type="Proteomes" id="UP000224915"/>
    </source>
</evidence>
<keyword evidence="3" id="KW-1185">Reference proteome</keyword>
<proteinExistence type="predicted"/>
<feature type="transmembrane region" description="Helical" evidence="1">
    <location>
        <begin position="124"/>
        <end position="149"/>
    </location>
</feature>
<dbReference type="AlphaFoldDB" id="A0A2A9D2E7"/>
<dbReference type="RefSeq" id="WP_098469070.1">
    <property type="nucleotide sequence ID" value="NZ_PDJD01000001.1"/>
</dbReference>
<organism evidence="2 3">
    <name type="scientific">Serinibacter salmoneus</name>
    <dbReference type="NCBI Taxonomy" id="556530"/>
    <lineage>
        <taxon>Bacteria</taxon>
        <taxon>Bacillati</taxon>
        <taxon>Actinomycetota</taxon>
        <taxon>Actinomycetes</taxon>
        <taxon>Micrococcales</taxon>
        <taxon>Beutenbergiaceae</taxon>
        <taxon>Serinibacter</taxon>
    </lineage>
</organism>
<feature type="transmembrane region" description="Helical" evidence="1">
    <location>
        <begin position="54"/>
        <end position="72"/>
    </location>
</feature>
<reference evidence="2 3" key="1">
    <citation type="submission" date="2017-10" db="EMBL/GenBank/DDBJ databases">
        <title>Sequencing the genomes of 1000 actinobacteria strains.</title>
        <authorList>
            <person name="Klenk H.-P."/>
        </authorList>
    </citation>
    <scope>NUCLEOTIDE SEQUENCE [LARGE SCALE GENOMIC DNA]</scope>
    <source>
        <strain evidence="2 3">DSM 21801</strain>
    </source>
</reference>
<comment type="caution">
    <text evidence="2">The sequence shown here is derived from an EMBL/GenBank/DDBJ whole genome shotgun (WGS) entry which is preliminary data.</text>
</comment>
<feature type="transmembrane region" description="Helical" evidence="1">
    <location>
        <begin position="27"/>
        <end position="48"/>
    </location>
</feature>
<gene>
    <name evidence="2" type="ORF">ATL40_1613</name>
</gene>
<dbReference type="OrthoDB" id="5147812at2"/>
<keyword evidence="1" id="KW-0472">Membrane</keyword>
<dbReference type="Proteomes" id="UP000224915">
    <property type="component" value="Unassembled WGS sequence"/>
</dbReference>
<protein>
    <submittedName>
        <fullName evidence="2">Uncharacterized protein</fullName>
    </submittedName>
</protein>
<sequence length="152" mass="15631">MTDQGQGPGVDWRSIGRGGSRAVGSPTLGLIILGAVMVGLLFTTTIGLEGAGAWVVRVVAGVLAIPVVWLAIRRQQVLARLAEMERTGEHPDNVVRTVTTSGDQVEIIVSGAERSVVPRLGVGGLAALSVATLVSCGLSFGLILIVGLARLI</sequence>
<dbReference type="EMBL" id="PDJD01000001">
    <property type="protein sequence ID" value="PFG20030.1"/>
    <property type="molecule type" value="Genomic_DNA"/>
</dbReference>
<keyword evidence="1" id="KW-1133">Transmembrane helix</keyword>
<evidence type="ECO:0000256" key="1">
    <source>
        <dbReference type="SAM" id="Phobius"/>
    </source>
</evidence>
<keyword evidence="1" id="KW-0812">Transmembrane</keyword>
<accession>A0A2A9D2E7</accession>
<name>A0A2A9D2E7_9MICO</name>